<dbReference type="AlphaFoldDB" id="A0A9P6KX96"/>
<feature type="chain" id="PRO_5040392940" evidence="1">
    <location>
        <begin position="21"/>
        <end position="227"/>
    </location>
</feature>
<evidence type="ECO:0000313" key="3">
    <source>
        <dbReference type="Proteomes" id="UP000740883"/>
    </source>
</evidence>
<evidence type="ECO:0000256" key="1">
    <source>
        <dbReference type="SAM" id="SignalP"/>
    </source>
</evidence>
<dbReference type="Proteomes" id="UP000740883">
    <property type="component" value="Unassembled WGS sequence"/>
</dbReference>
<gene>
    <name evidence="2" type="ORF">NGRA_3385</name>
</gene>
<organism evidence="2 3">
    <name type="scientific">Nosema granulosis</name>
    <dbReference type="NCBI Taxonomy" id="83296"/>
    <lineage>
        <taxon>Eukaryota</taxon>
        <taxon>Fungi</taxon>
        <taxon>Fungi incertae sedis</taxon>
        <taxon>Microsporidia</taxon>
        <taxon>Nosematidae</taxon>
        <taxon>Nosema</taxon>
    </lineage>
</organism>
<reference evidence="2 3" key="1">
    <citation type="journal article" date="2020" name="Genome Biol. Evol.">
        <title>Comparative genomics of strictly vertically transmitted, feminizing microsporidia endosymbionts of amphipod crustaceans.</title>
        <authorList>
            <person name="Cormier A."/>
            <person name="Chebbi M.A."/>
            <person name="Giraud I."/>
            <person name="Wattier R."/>
            <person name="Teixeira M."/>
            <person name="Gilbert C."/>
            <person name="Rigaud T."/>
            <person name="Cordaux R."/>
        </authorList>
    </citation>
    <scope>NUCLEOTIDE SEQUENCE [LARGE SCALE GENOMIC DNA]</scope>
    <source>
        <strain evidence="2 3">Ou3-Ou53</strain>
    </source>
</reference>
<dbReference type="EMBL" id="SBJO01000981">
    <property type="protein sequence ID" value="KAF9752807.1"/>
    <property type="molecule type" value="Genomic_DNA"/>
</dbReference>
<sequence length="227" mass="25504">MNWILLIVLDIVICPRTSLPSSYIINTSDSGSNEGLNITELRTPVDEALCVIPQNPSDSSSNSPNVLNYQQHDIYNYPQAHPIFNPQYGTYNYSQDQNNFTPQYDTNNNSPQIDYSNSHDNLLLELLSEDQISEGNEADITNILDLLEFEDYHQASNSNAHNNLLLESLSEDLISGENEADIPNILDLLEFEDYHQASNSTAHNNTQFTFRNEADDSNDSSIIDVVG</sequence>
<evidence type="ECO:0000313" key="2">
    <source>
        <dbReference type="EMBL" id="KAF9752807.1"/>
    </source>
</evidence>
<keyword evidence="1" id="KW-0732">Signal</keyword>
<keyword evidence="3" id="KW-1185">Reference proteome</keyword>
<name>A0A9P6KX96_9MICR</name>
<accession>A0A9P6KX96</accession>
<comment type="caution">
    <text evidence="2">The sequence shown here is derived from an EMBL/GenBank/DDBJ whole genome shotgun (WGS) entry which is preliminary data.</text>
</comment>
<feature type="signal peptide" evidence="1">
    <location>
        <begin position="1"/>
        <end position="20"/>
    </location>
</feature>
<feature type="non-terminal residue" evidence="2">
    <location>
        <position position="227"/>
    </location>
</feature>
<proteinExistence type="predicted"/>
<protein>
    <submittedName>
        <fullName evidence="2">Uncharacterized protein</fullName>
    </submittedName>
</protein>